<accession>A0A1X1WPU1</accession>
<protein>
    <recommendedName>
        <fullName evidence="3">Antitoxin Xre/MbcA/ParS-like toxin-binding domain-containing protein</fullName>
    </recommendedName>
</protein>
<dbReference type="Proteomes" id="UP000193928">
    <property type="component" value="Unassembled WGS sequence"/>
</dbReference>
<name>A0A1X1WPU1_MYCGO</name>
<comment type="caution">
    <text evidence="1">The sequence shown here is derived from an EMBL/GenBank/DDBJ whole genome shotgun (WGS) entry which is preliminary data.</text>
</comment>
<evidence type="ECO:0008006" key="3">
    <source>
        <dbReference type="Google" id="ProtNLM"/>
    </source>
</evidence>
<keyword evidence="2" id="KW-1185">Reference proteome</keyword>
<dbReference type="AlphaFoldDB" id="A0A1X1WPU1"/>
<evidence type="ECO:0000313" key="1">
    <source>
        <dbReference type="EMBL" id="ORV88512.1"/>
    </source>
</evidence>
<proteinExistence type="predicted"/>
<organism evidence="1 2">
    <name type="scientific">Mycobacterium gordonae</name>
    <dbReference type="NCBI Taxonomy" id="1778"/>
    <lineage>
        <taxon>Bacteria</taxon>
        <taxon>Bacillati</taxon>
        <taxon>Actinomycetota</taxon>
        <taxon>Actinomycetes</taxon>
        <taxon>Mycobacteriales</taxon>
        <taxon>Mycobacteriaceae</taxon>
        <taxon>Mycobacterium</taxon>
    </lineage>
</organism>
<gene>
    <name evidence="1" type="ORF">AWC08_22240</name>
</gene>
<evidence type="ECO:0000313" key="2">
    <source>
        <dbReference type="Proteomes" id="UP000193928"/>
    </source>
</evidence>
<sequence>MGAAASQGGRVNLLGPGKQQIFDLAKQKMGDQVYQWLVTPQPQWEGMHNATPHGLLESGCPACLNAVLEQVEGMPDGD</sequence>
<dbReference type="EMBL" id="LQOY01000071">
    <property type="protein sequence ID" value="ORV88512.1"/>
    <property type="molecule type" value="Genomic_DNA"/>
</dbReference>
<reference evidence="1 2" key="1">
    <citation type="submission" date="2016-01" db="EMBL/GenBank/DDBJ databases">
        <title>The new phylogeny of the genus Mycobacterium.</title>
        <authorList>
            <person name="Tarcisio F."/>
            <person name="Conor M."/>
            <person name="Antonella G."/>
            <person name="Elisabetta G."/>
            <person name="Giulia F.S."/>
            <person name="Sara T."/>
            <person name="Anna F."/>
            <person name="Clotilde B."/>
            <person name="Roberto B."/>
            <person name="Veronica D.S."/>
            <person name="Fabio R."/>
            <person name="Monica P."/>
            <person name="Olivier J."/>
            <person name="Enrico T."/>
            <person name="Nicola S."/>
        </authorList>
    </citation>
    <scope>NUCLEOTIDE SEQUENCE [LARGE SCALE GENOMIC DNA]</scope>
    <source>
        <strain evidence="1 2">DSM 44160</strain>
    </source>
</reference>